<dbReference type="RefSeq" id="WP_208662886.1">
    <property type="nucleotide sequence ID" value="NZ_CP031775.2"/>
</dbReference>
<feature type="region of interest" description="Disordered" evidence="1">
    <location>
        <begin position="114"/>
        <end position="159"/>
    </location>
</feature>
<dbReference type="KEGG" id="sdeo:D0436_03700"/>
<proteinExistence type="predicted"/>
<dbReference type="GO" id="GO:0016787">
    <property type="term" value="F:hydrolase activity"/>
    <property type="evidence" value="ECO:0007669"/>
    <property type="project" value="UniProtKB-KW"/>
</dbReference>
<evidence type="ECO:0000256" key="2">
    <source>
        <dbReference type="SAM" id="SignalP"/>
    </source>
</evidence>
<feature type="compositionally biased region" description="Polar residues" evidence="1">
    <location>
        <begin position="25"/>
        <end position="42"/>
    </location>
</feature>
<organism evidence="3 4">
    <name type="scientific">Shewanella decolorationis</name>
    <dbReference type="NCBI Taxonomy" id="256839"/>
    <lineage>
        <taxon>Bacteria</taxon>
        <taxon>Pseudomonadati</taxon>
        <taxon>Pseudomonadota</taxon>
        <taxon>Gammaproteobacteria</taxon>
        <taxon>Alteromonadales</taxon>
        <taxon>Shewanellaceae</taxon>
        <taxon>Shewanella</taxon>
    </lineage>
</organism>
<feature type="compositionally biased region" description="Polar residues" evidence="1">
    <location>
        <begin position="126"/>
        <end position="135"/>
    </location>
</feature>
<feature type="signal peptide" evidence="2">
    <location>
        <begin position="1"/>
        <end position="22"/>
    </location>
</feature>
<evidence type="ECO:0000256" key="1">
    <source>
        <dbReference type="SAM" id="MobiDB-lite"/>
    </source>
</evidence>
<evidence type="ECO:0000313" key="3">
    <source>
        <dbReference type="EMBL" id="QDZ89643.1"/>
    </source>
</evidence>
<accession>A0A5B8QT74</accession>
<keyword evidence="2" id="KW-0732">Signal</keyword>
<name>A0A5B8QT74_9GAMM</name>
<dbReference type="InterPro" id="IPR022529">
    <property type="entry name" value="DUF3530"/>
</dbReference>
<dbReference type="Proteomes" id="UP000321124">
    <property type="component" value="Chromosome"/>
</dbReference>
<dbReference type="Pfam" id="PF12048">
    <property type="entry name" value="DUF3530"/>
    <property type="match status" value="1"/>
</dbReference>
<feature type="chain" id="PRO_5023001346" evidence="2">
    <location>
        <begin position="23"/>
        <end position="305"/>
    </location>
</feature>
<dbReference type="AlphaFoldDB" id="A0A5B8QT74"/>
<dbReference type="EMBL" id="CP031775">
    <property type="protein sequence ID" value="QDZ89643.1"/>
    <property type="molecule type" value="Genomic_DNA"/>
</dbReference>
<protein>
    <submittedName>
        <fullName evidence="3">Alpha/beta hydrolase family protein</fullName>
    </submittedName>
</protein>
<feature type="region of interest" description="Disordered" evidence="1">
    <location>
        <begin position="24"/>
        <end position="50"/>
    </location>
</feature>
<gene>
    <name evidence="3" type="ORF">D0436_03700</name>
</gene>
<reference evidence="3 4" key="1">
    <citation type="journal article" date="2019" name="Ecotoxicol. Environ. Saf.">
        <title>Microbial characterization of heavy metal resistant bacterial strains isolated from an electroplating wastewater treatment plant.</title>
        <authorList>
            <person name="Cai X."/>
            <person name="Zheng X."/>
            <person name="Zhang D."/>
            <person name="Iqbal W."/>
            <person name="Liu C."/>
            <person name="Yang B."/>
            <person name="Zhao X."/>
            <person name="Lu X."/>
            <person name="Mao Y."/>
        </authorList>
    </citation>
    <scope>NUCLEOTIDE SEQUENCE [LARGE SCALE GENOMIC DNA]</scope>
    <source>
        <strain evidence="3 4">Ni1-3</strain>
    </source>
</reference>
<evidence type="ECO:0000313" key="4">
    <source>
        <dbReference type="Proteomes" id="UP000321124"/>
    </source>
</evidence>
<keyword evidence="3" id="KW-0378">Hydrolase</keyword>
<sequence length="305" mass="32299">MARIIPSVLGLALALASASLLAADPSSQTPEPSAEAAQSKSNAPAKRASSYLPASEIKQITIDDQPLELLVRSWEGRKKLGAAIILPATNGTADAPGLMAFVRRNINAAGWASLSLTPPTEPPSPNFATPATEVTSAGAAQLSSPSNKPSQKVKPEESNKHLLEQEDFLVKSMSQLDSVGTDFPGKRVLITADQSAGLLISLLSQKKIADPDVLIVINPYSEDETRNQAIAEKLAKLTMPILDIQSPDGHPASIETAAQRKTLAVTLEAPNYRQTTLALNLDNESAWQNCLTAIRGFAARMSGAY</sequence>
<feature type="compositionally biased region" description="Polar residues" evidence="1">
    <location>
        <begin position="141"/>
        <end position="150"/>
    </location>
</feature>